<sequence>MLFIKGLFKTLMFVSLIFLITISCSGDSSNDDQEPDEIIVEDFANFEEDSLFRKHMENTAIATSRITDYNKALELLEASELNDMQQIELAKALGFENIELTNTVYDLLNKEWEQLTLRFDLLNQDASVIDNMLFKTLLEVRYNQTSRSKTRKGYTNEEVHCFYEVCGPPRLATLEPFTIAMEKCYAIDDPTGEDRSAYIECSRKTRQRFSLLLRQAEIDWVCCISSDKCDIGDEPYPTVEGGTPFDYSLCSDIPIS</sequence>
<keyword evidence="3" id="KW-1185">Reference proteome</keyword>
<feature type="signal peptide" evidence="1">
    <location>
        <begin position="1"/>
        <end position="25"/>
    </location>
</feature>
<keyword evidence="1" id="KW-0732">Signal</keyword>
<accession>A0ABU5ZV76</accession>
<reference evidence="2 3" key="1">
    <citation type="journal article" date="2013" name="Int. J. Syst. Evol. Microbiol.">
        <title>Aquimarina gracilis sp. nov., isolated from the gut microflora of a mussel, Mytilus coruscus, and emended description of Aquimarina spongiae.</title>
        <authorList>
            <person name="Park S.C."/>
            <person name="Choe H.N."/>
            <person name="Baik K.S."/>
            <person name="Seong C.N."/>
        </authorList>
    </citation>
    <scope>NUCLEOTIDE SEQUENCE [LARGE SCALE GENOMIC DNA]</scope>
    <source>
        <strain evidence="2 3">PSC32</strain>
    </source>
</reference>
<name>A0ABU5ZV76_9FLAO</name>
<protein>
    <recommendedName>
        <fullName evidence="4">Lipoprotein</fullName>
    </recommendedName>
</protein>
<dbReference type="PROSITE" id="PS51257">
    <property type="entry name" value="PROKAR_LIPOPROTEIN"/>
    <property type="match status" value="1"/>
</dbReference>
<dbReference type="EMBL" id="JAYKLX010000004">
    <property type="protein sequence ID" value="MEB3345618.1"/>
    <property type="molecule type" value="Genomic_DNA"/>
</dbReference>
<proteinExistence type="predicted"/>
<evidence type="ECO:0000313" key="3">
    <source>
        <dbReference type="Proteomes" id="UP001327027"/>
    </source>
</evidence>
<gene>
    <name evidence="2" type="ORF">U6A24_09115</name>
</gene>
<organism evidence="2 3">
    <name type="scientific">Aquimarina gracilis</name>
    <dbReference type="NCBI Taxonomy" id="874422"/>
    <lineage>
        <taxon>Bacteria</taxon>
        <taxon>Pseudomonadati</taxon>
        <taxon>Bacteroidota</taxon>
        <taxon>Flavobacteriia</taxon>
        <taxon>Flavobacteriales</taxon>
        <taxon>Flavobacteriaceae</taxon>
        <taxon>Aquimarina</taxon>
    </lineage>
</organism>
<dbReference type="Proteomes" id="UP001327027">
    <property type="component" value="Unassembled WGS sequence"/>
</dbReference>
<dbReference type="RefSeq" id="WP_324179650.1">
    <property type="nucleotide sequence ID" value="NZ_BAABAW010000007.1"/>
</dbReference>
<feature type="chain" id="PRO_5045293237" description="Lipoprotein" evidence="1">
    <location>
        <begin position="26"/>
        <end position="256"/>
    </location>
</feature>
<evidence type="ECO:0000313" key="2">
    <source>
        <dbReference type="EMBL" id="MEB3345618.1"/>
    </source>
</evidence>
<evidence type="ECO:0008006" key="4">
    <source>
        <dbReference type="Google" id="ProtNLM"/>
    </source>
</evidence>
<evidence type="ECO:0000256" key="1">
    <source>
        <dbReference type="SAM" id="SignalP"/>
    </source>
</evidence>
<comment type="caution">
    <text evidence="2">The sequence shown here is derived from an EMBL/GenBank/DDBJ whole genome shotgun (WGS) entry which is preliminary data.</text>
</comment>